<evidence type="ECO:0000313" key="2">
    <source>
        <dbReference type="EMBL" id="CAF4938499.1"/>
    </source>
</evidence>
<feature type="region of interest" description="Disordered" evidence="1">
    <location>
        <begin position="73"/>
        <end position="112"/>
    </location>
</feature>
<reference evidence="2" key="1">
    <citation type="submission" date="2021-02" db="EMBL/GenBank/DDBJ databases">
        <authorList>
            <person name="Nowell W R."/>
        </authorList>
    </citation>
    <scope>NUCLEOTIDE SEQUENCE</scope>
</reference>
<evidence type="ECO:0000313" key="3">
    <source>
        <dbReference type="Proteomes" id="UP000663838"/>
    </source>
</evidence>
<accession>A0A821X382</accession>
<name>A0A821X382_9BILA</name>
<evidence type="ECO:0000256" key="1">
    <source>
        <dbReference type="SAM" id="MobiDB-lite"/>
    </source>
</evidence>
<proteinExistence type="predicted"/>
<gene>
    <name evidence="2" type="ORF">TOA249_LOCUS33208</name>
</gene>
<comment type="caution">
    <text evidence="2">The sequence shown here is derived from an EMBL/GenBank/DDBJ whole genome shotgun (WGS) entry which is preliminary data.</text>
</comment>
<organism evidence="2 3">
    <name type="scientific">Rotaria socialis</name>
    <dbReference type="NCBI Taxonomy" id="392032"/>
    <lineage>
        <taxon>Eukaryota</taxon>
        <taxon>Metazoa</taxon>
        <taxon>Spiralia</taxon>
        <taxon>Gnathifera</taxon>
        <taxon>Rotifera</taxon>
        <taxon>Eurotatoria</taxon>
        <taxon>Bdelloidea</taxon>
        <taxon>Philodinida</taxon>
        <taxon>Philodinidae</taxon>
        <taxon>Rotaria</taxon>
    </lineage>
</organism>
<dbReference type="EMBL" id="CAJOBS010009943">
    <property type="protein sequence ID" value="CAF4938499.1"/>
    <property type="molecule type" value="Genomic_DNA"/>
</dbReference>
<feature type="non-terminal residue" evidence="2">
    <location>
        <position position="1"/>
    </location>
</feature>
<protein>
    <submittedName>
        <fullName evidence="2">Uncharacterized protein</fullName>
    </submittedName>
</protein>
<feature type="compositionally biased region" description="Polar residues" evidence="1">
    <location>
        <begin position="86"/>
        <end position="112"/>
    </location>
</feature>
<dbReference type="AlphaFoldDB" id="A0A821X382"/>
<dbReference type="Proteomes" id="UP000663838">
    <property type="component" value="Unassembled WGS sequence"/>
</dbReference>
<sequence>MSENKTSTYKKQPLLGLVPRLAVVSSQQRKQLPKEINVYSTAQTYNPVFENTASTPLEEILLKTKPKIETRVPSSIDNNYRKKTSKVSSLNSHEILTPKVIQQPNKSSSGCL</sequence>